<dbReference type="InterPro" id="IPR040294">
    <property type="entry name" value="Nodulin-rel_1/2"/>
</dbReference>
<sequence>MHVRWRPCKISTSSEKFLEVVLCIESCQGMLAGNAENQKKVDAARSTLAHETDKIDKARVAGGSVDLLDVAKSYENLEDKSFGKYVDKAKDYLNQHLHKLLISVLGKG</sequence>
<dbReference type="PANTHER" id="PTHR35098:SF1">
    <property type="entry name" value="NODULIN-RELATED PROTEIN 2"/>
    <property type="match status" value="1"/>
</dbReference>
<dbReference type="AlphaFoldDB" id="A0AAD3XT48"/>
<reference evidence="1" key="1">
    <citation type="submission" date="2023-05" db="EMBL/GenBank/DDBJ databases">
        <title>Nepenthes gracilis genome sequencing.</title>
        <authorList>
            <person name="Fukushima K."/>
        </authorList>
    </citation>
    <scope>NUCLEOTIDE SEQUENCE</scope>
    <source>
        <strain evidence="1">SING2019-196</strain>
    </source>
</reference>
<keyword evidence="2" id="KW-1185">Reference proteome</keyword>
<evidence type="ECO:0000313" key="1">
    <source>
        <dbReference type="EMBL" id="GMH16228.1"/>
    </source>
</evidence>
<name>A0AAD3XT48_NEPGR</name>
<protein>
    <submittedName>
        <fullName evidence="1">Uncharacterized protein</fullName>
    </submittedName>
</protein>
<comment type="caution">
    <text evidence="1">The sequence shown here is derived from an EMBL/GenBank/DDBJ whole genome shotgun (WGS) entry which is preliminary data.</text>
</comment>
<dbReference type="GO" id="GO:0010115">
    <property type="term" value="P:regulation of abscisic acid biosynthetic process"/>
    <property type="evidence" value="ECO:0007669"/>
    <property type="project" value="InterPro"/>
</dbReference>
<organism evidence="1 2">
    <name type="scientific">Nepenthes gracilis</name>
    <name type="common">Slender pitcher plant</name>
    <dbReference type="NCBI Taxonomy" id="150966"/>
    <lineage>
        <taxon>Eukaryota</taxon>
        <taxon>Viridiplantae</taxon>
        <taxon>Streptophyta</taxon>
        <taxon>Embryophyta</taxon>
        <taxon>Tracheophyta</taxon>
        <taxon>Spermatophyta</taxon>
        <taxon>Magnoliopsida</taxon>
        <taxon>eudicotyledons</taxon>
        <taxon>Gunneridae</taxon>
        <taxon>Pentapetalae</taxon>
        <taxon>Caryophyllales</taxon>
        <taxon>Nepenthaceae</taxon>
        <taxon>Nepenthes</taxon>
    </lineage>
</organism>
<dbReference type="GO" id="GO:0009408">
    <property type="term" value="P:response to heat"/>
    <property type="evidence" value="ECO:0007669"/>
    <property type="project" value="InterPro"/>
</dbReference>
<evidence type="ECO:0000313" key="2">
    <source>
        <dbReference type="Proteomes" id="UP001279734"/>
    </source>
</evidence>
<dbReference type="EMBL" id="BSYO01000016">
    <property type="protein sequence ID" value="GMH16228.1"/>
    <property type="molecule type" value="Genomic_DNA"/>
</dbReference>
<dbReference type="Proteomes" id="UP001279734">
    <property type="component" value="Unassembled WGS sequence"/>
</dbReference>
<dbReference type="PANTHER" id="PTHR35098">
    <property type="entry name" value="EXPRESSED PROTEIN"/>
    <property type="match status" value="1"/>
</dbReference>
<proteinExistence type="predicted"/>
<gene>
    <name evidence="1" type="ORF">Nepgr_018069</name>
</gene>
<accession>A0AAD3XT48</accession>